<evidence type="ECO:0000313" key="1">
    <source>
        <dbReference type="EMBL" id="KAI9464288.1"/>
    </source>
</evidence>
<keyword evidence="2" id="KW-1185">Reference proteome</keyword>
<name>A0ACC0U564_9AGAM</name>
<dbReference type="EMBL" id="JAGFNK010000151">
    <property type="protein sequence ID" value="KAI9464288.1"/>
    <property type="molecule type" value="Genomic_DNA"/>
</dbReference>
<gene>
    <name evidence="1" type="ORF">F5148DRAFT_1285943</name>
</gene>
<organism evidence="1 2">
    <name type="scientific">Russula earlei</name>
    <dbReference type="NCBI Taxonomy" id="71964"/>
    <lineage>
        <taxon>Eukaryota</taxon>
        <taxon>Fungi</taxon>
        <taxon>Dikarya</taxon>
        <taxon>Basidiomycota</taxon>
        <taxon>Agaricomycotina</taxon>
        <taxon>Agaricomycetes</taxon>
        <taxon>Russulales</taxon>
        <taxon>Russulaceae</taxon>
        <taxon>Russula</taxon>
    </lineage>
</organism>
<comment type="caution">
    <text evidence="1">The sequence shown here is derived from an EMBL/GenBank/DDBJ whole genome shotgun (WGS) entry which is preliminary data.</text>
</comment>
<proteinExistence type="predicted"/>
<reference evidence="1" key="1">
    <citation type="submission" date="2021-03" db="EMBL/GenBank/DDBJ databases">
        <title>Evolutionary priming and transition to the ectomycorrhizal habit in an iconic lineage of mushroom-forming fungi: is preadaptation a requirement?</title>
        <authorList>
            <consortium name="DOE Joint Genome Institute"/>
            <person name="Looney B.P."/>
            <person name="Miyauchi S."/>
            <person name="Morin E."/>
            <person name="Drula E."/>
            <person name="Courty P.E."/>
            <person name="Chicoki N."/>
            <person name="Fauchery L."/>
            <person name="Kohler A."/>
            <person name="Kuo A."/>
            <person name="LaButti K."/>
            <person name="Pangilinan J."/>
            <person name="Lipzen A."/>
            <person name="Riley R."/>
            <person name="Andreopoulos W."/>
            <person name="He G."/>
            <person name="Johnson J."/>
            <person name="Barry K.W."/>
            <person name="Grigoriev I.V."/>
            <person name="Nagy L."/>
            <person name="Hibbett D."/>
            <person name="Henrissat B."/>
            <person name="Matheny P.B."/>
            <person name="Labbe J."/>
            <person name="Martin A.F."/>
        </authorList>
    </citation>
    <scope>NUCLEOTIDE SEQUENCE</scope>
    <source>
        <strain evidence="1">BPL698</strain>
    </source>
</reference>
<evidence type="ECO:0000313" key="2">
    <source>
        <dbReference type="Proteomes" id="UP001207468"/>
    </source>
</evidence>
<accession>A0ACC0U564</accession>
<sequence>MHQVSAVHNEHVLEHDDKVVKIEKLGPLSLNTHWRRDQILIGHDTPTGQDCLVIAFLLQAAIIYIVIIKSGHSFGDGSSFDVFTVQQPGHLSKLAPLAGPSGLPSVSHRDIGQYTAVAFQDG</sequence>
<dbReference type="Proteomes" id="UP001207468">
    <property type="component" value="Unassembled WGS sequence"/>
</dbReference>
<protein>
    <submittedName>
        <fullName evidence="1">Uncharacterized protein</fullName>
    </submittedName>
</protein>